<dbReference type="PANTHER" id="PTHR43673">
    <property type="entry name" value="NAD(P)H NITROREDUCTASE YDGI-RELATED"/>
    <property type="match status" value="1"/>
</dbReference>
<dbReference type="CDD" id="cd02139">
    <property type="entry name" value="nitroreductase"/>
    <property type="match status" value="1"/>
</dbReference>
<evidence type="ECO:0000313" key="7">
    <source>
        <dbReference type="EMBL" id="MCY6370491.1"/>
    </source>
</evidence>
<comment type="cofactor">
    <cofactor evidence="1">
        <name>FMN</name>
        <dbReference type="ChEBI" id="CHEBI:58210"/>
    </cofactor>
</comment>
<dbReference type="InterPro" id="IPR029479">
    <property type="entry name" value="Nitroreductase"/>
</dbReference>
<evidence type="ECO:0000256" key="4">
    <source>
        <dbReference type="ARBA" id="ARBA00022643"/>
    </source>
</evidence>
<comment type="similarity">
    <text evidence="2">Belongs to the nitroreductase family.</text>
</comment>
<dbReference type="Proteomes" id="UP001079657">
    <property type="component" value="Unassembled WGS sequence"/>
</dbReference>
<keyword evidence="4" id="KW-0288">FMN</keyword>
<protein>
    <submittedName>
        <fullName evidence="7">Nitroreductase family protein</fullName>
    </submittedName>
</protein>
<name>A0ABT4CN57_9CLOT</name>
<evidence type="ECO:0000256" key="2">
    <source>
        <dbReference type="ARBA" id="ARBA00007118"/>
    </source>
</evidence>
<dbReference type="InterPro" id="IPR000415">
    <property type="entry name" value="Nitroreductase-like"/>
</dbReference>
<organism evidence="7 8">
    <name type="scientific">Clostridium ganghwense</name>
    <dbReference type="NCBI Taxonomy" id="312089"/>
    <lineage>
        <taxon>Bacteria</taxon>
        <taxon>Bacillati</taxon>
        <taxon>Bacillota</taxon>
        <taxon>Clostridia</taxon>
        <taxon>Eubacteriales</taxon>
        <taxon>Clostridiaceae</taxon>
        <taxon>Clostridium</taxon>
    </lineage>
</organism>
<comment type="caution">
    <text evidence="7">The sequence shown here is derived from an EMBL/GenBank/DDBJ whole genome shotgun (WGS) entry which is preliminary data.</text>
</comment>
<evidence type="ECO:0000256" key="5">
    <source>
        <dbReference type="ARBA" id="ARBA00023002"/>
    </source>
</evidence>
<proteinExistence type="inferred from homology"/>
<keyword evidence="5" id="KW-0560">Oxidoreductase</keyword>
<dbReference type="Pfam" id="PF00881">
    <property type="entry name" value="Nitroreductase"/>
    <property type="match status" value="1"/>
</dbReference>
<evidence type="ECO:0000259" key="6">
    <source>
        <dbReference type="Pfam" id="PF00881"/>
    </source>
</evidence>
<dbReference type="Gene3D" id="3.40.109.10">
    <property type="entry name" value="NADH Oxidase"/>
    <property type="match status" value="1"/>
</dbReference>
<dbReference type="RefSeq" id="WP_268049226.1">
    <property type="nucleotide sequence ID" value="NZ_JAPQES010000002.1"/>
</dbReference>
<evidence type="ECO:0000256" key="1">
    <source>
        <dbReference type="ARBA" id="ARBA00001917"/>
    </source>
</evidence>
<evidence type="ECO:0000256" key="3">
    <source>
        <dbReference type="ARBA" id="ARBA00022630"/>
    </source>
</evidence>
<dbReference type="SUPFAM" id="SSF55469">
    <property type="entry name" value="FMN-dependent nitroreductase-like"/>
    <property type="match status" value="1"/>
</dbReference>
<sequence length="189" mass="21497">MQFYDVVENRKSIKKFKTNTLDKDKINRMINAAMMSPSWKNQTCYKFILVDDDNKKQSIANAIMNNTNEATQSVMDAPMTAVVVAEPDASGAMEGKEYYLVDSAIAMEHFVLAATQEGYGTCWIASFDERKIKDILSIPDHFRVVALTPVGEIAAEKPKNPPKDVREYVFLNEWNRVFADQDTKIIIHH</sequence>
<dbReference type="PANTHER" id="PTHR43673:SF2">
    <property type="entry name" value="NITROREDUCTASE"/>
    <property type="match status" value="1"/>
</dbReference>
<reference evidence="7" key="1">
    <citation type="submission" date="2022-12" db="EMBL/GenBank/DDBJ databases">
        <authorList>
            <person name="Wang J."/>
        </authorList>
    </citation>
    <scope>NUCLEOTIDE SEQUENCE</scope>
    <source>
        <strain evidence="7">HY-42-06</strain>
    </source>
</reference>
<feature type="domain" description="Nitroreductase" evidence="6">
    <location>
        <begin position="8"/>
        <end position="151"/>
    </location>
</feature>
<keyword evidence="8" id="KW-1185">Reference proteome</keyword>
<dbReference type="EMBL" id="JAPQES010000002">
    <property type="protein sequence ID" value="MCY6370491.1"/>
    <property type="molecule type" value="Genomic_DNA"/>
</dbReference>
<evidence type="ECO:0000313" key="8">
    <source>
        <dbReference type="Proteomes" id="UP001079657"/>
    </source>
</evidence>
<accession>A0ABT4CN57</accession>
<keyword evidence="3" id="KW-0285">Flavoprotein</keyword>
<gene>
    <name evidence="7" type="ORF">OXH55_07565</name>
</gene>